<evidence type="ECO:0000313" key="2">
    <source>
        <dbReference type="Proteomes" id="UP001177670"/>
    </source>
</evidence>
<dbReference type="EMBL" id="JAHYIQ010000008">
    <property type="protein sequence ID" value="KAK1129845.1"/>
    <property type="molecule type" value="Genomic_DNA"/>
</dbReference>
<dbReference type="AlphaFoldDB" id="A0AA40G3J1"/>
<accession>A0AA40G3J1</accession>
<organism evidence="1 2">
    <name type="scientific">Melipona bicolor</name>
    <dbReference type="NCBI Taxonomy" id="60889"/>
    <lineage>
        <taxon>Eukaryota</taxon>
        <taxon>Metazoa</taxon>
        <taxon>Ecdysozoa</taxon>
        <taxon>Arthropoda</taxon>
        <taxon>Hexapoda</taxon>
        <taxon>Insecta</taxon>
        <taxon>Pterygota</taxon>
        <taxon>Neoptera</taxon>
        <taxon>Endopterygota</taxon>
        <taxon>Hymenoptera</taxon>
        <taxon>Apocrita</taxon>
        <taxon>Aculeata</taxon>
        <taxon>Apoidea</taxon>
        <taxon>Anthophila</taxon>
        <taxon>Apidae</taxon>
        <taxon>Melipona</taxon>
    </lineage>
</organism>
<gene>
    <name evidence="1" type="ORF">K0M31_019553</name>
</gene>
<feature type="non-terminal residue" evidence="1">
    <location>
        <position position="1"/>
    </location>
</feature>
<comment type="caution">
    <text evidence="1">The sequence shown here is derived from an EMBL/GenBank/DDBJ whole genome shotgun (WGS) entry which is preliminary data.</text>
</comment>
<evidence type="ECO:0000313" key="1">
    <source>
        <dbReference type="EMBL" id="KAK1129845.1"/>
    </source>
</evidence>
<sequence>LFRIVSHCTIQTKERDSELPWSVGNEKREMKNKVTPNLRSRHTQVTQARGWVTRGHVKVPVVQIESINPMAAAILRPGE</sequence>
<proteinExistence type="predicted"/>
<reference evidence="1" key="1">
    <citation type="submission" date="2021-10" db="EMBL/GenBank/DDBJ databases">
        <title>Melipona bicolor Genome sequencing and assembly.</title>
        <authorList>
            <person name="Araujo N.S."/>
            <person name="Arias M.C."/>
        </authorList>
    </citation>
    <scope>NUCLEOTIDE SEQUENCE</scope>
    <source>
        <strain evidence="1">USP_2M_L1-L4_2017</strain>
        <tissue evidence="1">Whole body</tissue>
    </source>
</reference>
<keyword evidence="2" id="KW-1185">Reference proteome</keyword>
<protein>
    <submittedName>
        <fullName evidence="1">Uncharacterized protein</fullName>
    </submittedName>
</protein>
<dbReference type="Proteomes" id="UP001177670">
    <property type="component" value="Unassembled WGS sequence"/>
</dbReference>
<name>A0AA40G3J1_9HYME</name>